<dbReference type="PANTHER" id="PTHR38599">
    <property type="entry name" value="CUPIN DOMAIN PROTEIN (AFU_ORTHOLOGUE AFUA_3G13620)"/>
    <property type="match status" value="1"/>
</dbReference>
<evidence type="ECO:0000256" key="2">
    <source>
        <dbReference type="SAM" id="SignalP"/>
    </source>
</evidence>
<dbReference type="RefSeq" id="WP_238194667.1">
    <property type="nucleotide sequence ID" value="NZ_BPQZ01000002.1"/>
</dbReference>
<reference evidence="5" key="1">
    <citation type="journal article" date="2019" name="Int. J. Syst. Evol. Microbiol.">
        <title>The Global Catalogue of Microorganisms (GCM) 10K type strain sequencing project: providing services to taxonomists for standard genome sequencing and annotation.</title>
        <authorList>
            <consortium name="The Broad Institute Genomics Platform"/>
            <consortium name="The Broad Institute Genome Sequencing Center for Infectious Disease"/>
            <person name="Wu L."/>
            <person name="Ma J."/>
        </authorList>
    </citation>
    <scope>NUCLEOTIDE SEQUENCE [LARGE SCALE GENOMIC DNA]</scope>
    <source>
        <strain evidence="5">NBRC 103632</strain>
    </source>
</reference>
<dbReference type="EMBL" id="BSPL01000011">
    <property type="protein sequence ID" value="GLS69606.1"/>
    <property type="molecule type" value="Genomic_DNA"/>
</dbReference>
<dbReference type="Gene3D" id="2.60.120.10">
    <property type="entry name" value="Jelly Rolls"/>
    <property type="match status" value="1"/>
</dbReference>
<gene>
    <name evidence="4" type="ORF">GCM10007890_16190</name>
</gene>
<evidence type="ECO:0000313" key="5">
    <source>
        <dbReference type="Proteomes" id="UP001157440"/>
    </source>
</evidence>
<protein>
    <recommendedName>
        <fullName evidence="3">Cupin type-2 domain-containing protein</fullName>
    </recommendedName>
</protein>
<dbReference type="SUPFAM" id="SSF51182">
    <property type="entry name" value="RmlC-like cupins"/>
    <property type="match status" value="1"/>
</dbReference>
<evidence type="ECO:0000259" key="3">
    <source>
        <dbReference type="Pfam" id="PF07883"/>
    </source>
</evidence>
<feature type="region of interest" description="Disordered" evidence="1">
    <location>
        <begin position="76"/>
        <end position="102"/>
    </location>
</feature>
<dbReference type="InterPro" id="IPR014710">
    <property type="entry name" value="RmlC-like_jellyroll"/>
</dbReference>
<accession>A0AA37T9T8</accession>
<dbReference type="InterPro" id="IPR013096">
    <property type="entry name" value="Cupin_2"/>
</dbReference>
<dbReference type="PANTHER" id="PTHR38599:SF1">
    <property type="entry name" value="CUPIN DOMAIN PROTEIN (AFU_ORTHOLOGUE AFUA_3G13620)"/>
    <property type="match status" value="1"/>
</dbReference>
<dbReference type="InterPro" id="IPR011051">
    <property type="entry name" value="RmlC_Cupin_sf"/>
</dbReference>
<dbReference type="Pfam" id="PF07883">
    <property type="entry name" value="Cupin_2"/>
    <property type="match status" value="1"/>
</dbReference>
<feature type="signal peptide" evidence="2">
    <location>
        <begin position="1"/>
        <end position="26"/>
    </location>
</feature>
<keyword evidence="2" id="KW-0732">Signal</keyword>
<feature type="domain" description="Cupin type-2" evidence="3">
    <location>
        <begin position="51"/>
        <end position="120"/>
    </location>
</feature>
<feature type="chain" id="PRO_5041458401" description="Cupin type-2 domain-containing protein" evidence="2">
    <location>
        <begin position="27"/>
        <end position="133"/>
    </location>
</feature>
<feature type="compositionally biased region" description="Basic and acidic residues" evidence="1">
    <location>
        <begin position="85"/>
        <end position="96"/>
    </location>
</feature>
<keyword evidence="5" id="KW-1185">Reference proteome</keyword>
<dbReference type="AlphaFoldDB" id="A0AA37T9T8"/>
<evidence type="ECO:0000313" key="4">
    <source>
        <dbReference type="EMBL" id="GLS69606.1"/>
    </source>
</evidence>
<proteinExistence type="predicted"/>
<evidence type="ECO:0000256" key="1">
    <source>
        <dbReference type="SAM" id="MobiDB-lite"/>
    </source>
</evidence>
<name>A0AA37T9T8_9HYPH</name>
<dbReference type="Proteomes" id="UP001157440">
    <property type="component" value="Unassembled WGS sequence"/>
</dbReference>
<sequence length="133" mass="14250">MRRGRGLAVAGFCVAGTLIFAGAATAQEVKRTELGRMPVSGDDSREIVMQLVEVPPGATSRRHVHNGEEAFYVIEGGSAQLPGQEPKERPTGERGINKRGVPHAGYTVVGDRTLRILSVYVVDKGRPLQEAAD</sequence>
<comment type="caution">
    <text evidence="4">The sequence shown here is derived from an EMBL/GenBank/DDBJ whole genome shotgun (WGS) entry which is preliminary data.</text>
</comment>
<organism evidence="4 5">
    <name type="scientific">Methylobacterium tardum</name>
    <dbReference type="NCBI Taxonomy" id="374432"/>
    <lineage>
        <taxon>Bacteria</taxon>
        <taxon>Pseudomonadati</taxon>
        <taxon>Pseudomonadota</taxon>
        <taxon>Alphaproteobacteria</taxon>
        <taxon>Hyphomicrobiales</taxon>
        <taxon>Methylobacteriaceae</taxon>
        <taxon>Methylobacterium</taxon>
    </lineage>
</organism>